<dbReference type="Proteomes" id="UP001597013">
    <property type="component" value="Unassembled WGS sequence"/>
</dbReference>
<comment type="caution">
    <text evidence="2">The sequence shown here is derived from an EMBL/GenBank/DDBJ whole genome shotgun (WGS) entry which is preliminary data.</text>
</comment>
<dbReference type="InterPro" id="IPR036895">
    <property type="entry name" value="Uracil-DNA_glycosylase-like_sf"/>
</dbReference>
<accession>A0ABW3N7T3</accession>
<organism evidence="2 3">
    <name type="scientific">Winogradskyella litorisediminis</name>
    <dbReference type="NCBI Taxonomy" id="1156618"/>
    <lineage>
        <taxon>Bacteria</taxon>
        <taxon>Pseudomonadati</taxon>
        <taxon>Bacteroidota</taxon>
        <taxon>Flavobacteriia</taxon>
        <taxon>Flavobacteriales</taxon>
        <taxon>Flavobacteriaceae</taxon>
        <taxon>Winogradskyella</taxon>
    </lineage>
</organism>
<dbReference type="SUPFAM" id="SSF52141">
    <property type="entry name" value="Uracil-DNA glycosylase-like"/>
    <property type="match status" value="1"/>
</dbReference>
<evidence type="ECO:0000313" key="2">
    <source>
        <dbReference type="EMBL" id="MFD1062670.1"/>
    </source>
</evidence>
<dbReference type="SMART" id="SM00986">
    <property type="entry name" value="UDG"/>
    <property type="match status" value="1"/>
</dbReference>
<sequence>MKDLLSEIKSCTVCRNHLPLGANPIVSFSEHSKIILLSQAPGRIAHQKSKAWDDPSGRKLREWLGVNDTQFYNPDNFAILPIGFCYPGKAATGDLPPRPECAPLWHDRVLSELKNVKLTLLIGGYSQKYYLKDRMKRNLTETVSNFEDYLPKYFPIPHPSPTNRFWRAKNPWFEELVVQELQEKVKDILKTS</sequence>
<reference evidence="3" key="1">
    <citation type="journal article" date="2019" name="Int. J. Syst. Evol. Microbiol.">
        <title>The Global Catalogue of Microorganisms (GCM) 10K type strain sequencing project: providing services to taxonomists for standard genome sequencing and annotation.</title>
        <authorList>
            <consortium name="The Broad Institute Genomics Platform"/>
            <consortium name="The Broad Institute Genome Sequencing Center for Infectious Disease"/>
            <person name="Wu L."/>
            <person name="Ma J."/>
        </authorList>
    </citation>
    <scope>NUCLEOTIDE SEQUENCE [LARGE SCALE GENOMIC DNA]</scope>
    <source>
        <strain evidence="3">CCUG 62215</strain>
    </source>
</reference>
<proteinExistence type="predicted"/>
<protein>
    <submittedName>
        <fullName evidence="2">Uracil-DNA glycosylase family protein</fullName>
    </submittedName>
</protein>
<dbReference type="InterPro" id="IPR047124">
    <property type="entry name" value="HI_0220.2"/>
</dbReference>
<keyword evidence="3" id="KW-1185">Reference proteome</keyword>
<feature type="domain" description="Uracil-DNA glycosylase-like" evidence="1">
    <location>
        <begin position="25"/>
        <end position="182"/>
    </location>
</feature>
<evidence type="ECO:0000313" key="3">
    <source>
        <dbReference type="Proteomes" id="UP001597013"/>
    </source>
</evidence>
<dbReference type="PANTHER" id="PTHR42160:SF1">
    <property type="entry name" value="URACIL-DNA GLYCOSYLASE SUPERFAMILY PROTEIN"/>
    <property type="match status" value="1"/>
</dbReference>
<dbReference type="RefSeq" id="WP_386128745.1">
    <property type="nucleotide sequence ID" value="NZ_JBHTJL010000009.1"/>
</dbReference>
<evidence type="ECO:0000259" key="1">
    <source>
        <dbReference type="SMART" id="SM00986"/>
    </source>
</evidence>
<gene>
    <name evidence="2" type="ORF">ACFQ1Q_05380</name>
</gene>
<dbReference type="InterPro" id="IPR005122">
    <property type="entry name" value="Uracil-DNA_glycosylase-like"/>
</dbReference>
<dbReference type="Gene3D" id="3.40.470.10">
    <property type="entry name" value="Uracil-DNA glycosylase-like domain"/>
    <property type="match status" value="1"/>
</dbReference>
<dbReference type="SMART" id="SM00987">
    <property type="entry name" value="UreE_C"/>
    <property type="match status" value="1"/>
</dbReference>
<dbReference type="PANTHER" id="PTHR42160">
    <property type="entry name" value="URACIL-DNA GLYCOSYLASE SUPERFAMILY PROTEIN"/>
    <property type="match status" value="1"/>
</dbReference>
<dbReference type="EMBL" id="JBHTJL010000009">
    <property type="protein sequence ID" value="MFD1062670.1"/>
    <property type="molecule type" value="Genomic_DNA"/>
</dbReference>
<name>A0ABW3N7T3_9FLAO</name>
<dbReference type="Pfam" id="PF03167">
    <property type="entry name" value="UDG"/>
    <property type="match status" value="1"/>
</dbReference>
<dbReference type="CDD" id="cd10033">
    <property type="entry name" value="UDG_like"/>
    <property type="match status" value="1"/>
</dbReference>